<comment type="cofactor">
    <cofactor evidence="1 9">
        <name>FAD</name>
        <dbReference type="ChEBI" id="CHEBI:57692"/>
    </cofactor>
</comment>
<evidence type="ECO:0000256" key="3">
    <source>
        <dbReference type="ARBA" id="ARBA00022642"/>
    </source>
</evidence>
<comment type="pathway">
    <text evidence="9">Cofactor biosynthesis; NAD(+) biosynthesis; quinolinate from L-kynurenine: step 1/3.</text>
</comment>
<dbReference type="InterPro" id="IPR036188">
    <property type="entry name" value="FAD/NAD-bd_sf"/>
</dbReference>
<evidence type="ECO:0000256" key="6">
    <source>
        <dbReference type="ARBA" id="ARBA00023002"/>
    </source>
</evidence>
<evidence type="ECO:0000259" key="11">
    <source>
        <dbReference type="Pfam" id="PF01494"/>
    </source>
</evidence>
<dbReference type="Proteomes" id="UP001596137">
    <property type="component" value="Unassembled WGS sequence"/>
</dbReference>
<name>A0ABW1NJB2_9ACTN</name>
<keyword evidence="7 9" id="KW-0503">Monooxygenase</keyword>
<keyword evidence="3 9" id="KW-0662">Pyridine nucleotide biosynthesis</keyword>
<dbReference type="SUPFAM" id="SSF51905">
    <property type="entry name" value="FAD/NAD(P)-binding domain"/>
    <property type="match status" value="1"/>
</dbReference>
<evidence type="ECO:0000256" key="5">
    <source>
        <dbReference type="ARBA" id="ARBA00022857"/>
    </source>
</evidence>
<keyword evidence="4 9" id="KW-0274">FAD</keyword>
<sequence length="462" mass="49246">MTPREHAGNGLPPGGGPRMGEVAVVGAGLTGCLLACFLARRGYQVTLYERRPDPRGRPPERGRSINLALSERGLDALRRIGLDGQVMAGALPMRGRMVHPVRGTPGFQPYSTHGDRAINSIGRGALNDALLAAATGRPGVRAVFGHRLTGLDPASGTMTFQTEDGEVKASAPVVLGADGAGSAVRGRLLAYGTLTETVDLLDHGYKELTIPPHDGDFALDPGALHIWPRGTSMMIALPNPDRSFTCTLFWPADGPGGFASLDAPEAVERHFRAEYPDVMPLAPGLVEDYLRNPVGTLGTVRCASWHAEGRVGLIGDAAHAIVPFYGQGANCAFEDVVELDRCLDAAGDDWAEALPLFEARRRDDTEAIARMALANFVEMRDKVASPVFRLGKSVEHALERALPGRYVSRYELVSFSTMPYARVRRRVRRQHQVLAALAGAGTLVLGALAVRAARGGTGGRGT</sequence>
<keyword evidence="13" id="KW-1185">Reference proteome</keyword>
<keyword evidence="2 9" id="KW-0285">Flavoprotein</keyword>
<feature type="domain" description="FAD-binding" evidence="11">
    <location>
        <begin position="21"/>
        <end position="352"/>
    </location>
</feature>
<dbReference type="PROSITE" id="PS51257">
    <property type="entry name" value="PROKAR_LIPOPROTEIN"/>
    <property type="match status" value="1"/>
</dbReference>
<evidence type="ECO:0000256" key="7">
    <source>
        <dbReference type="ARBA" id="ARBA00023033"/>
    </source>
</evidence>
<dbReference type="EMBL" id="JBHSRF010000019">
    <property type="protein sequence ID" value="MFC6082627.1"/>
    <property type="molecule type" value="Genomic_DNA"/>
</dbReference>
<dbReference type="Pfam" id="PF01494">
    <property type="entry name" value="FAD_binding_3"/>
    <property type="match status" value="1"/>
</dbReference>
<organism evidence="12 13">
    <name type="scientific">Sphaerisporangium aureirubrum</name>
    <dbReference type="NCBI Taxonomy" id="1544736"/>
    <lineage>
        <taxon>Bacteria</taxon>
        <taxon>Bacillati</taxon>
        <taxon>Actinomycetota</taxon>
        <taxon>Actinomycetes</taxon>
        <taxon>Streptosporangiales</taxon>
        <taxon>Streptosporangiaceae</taxon>
        <taxon>Sphaerisporangium</taxon>
    </lineage>
</organism>
<dbReference type="InterPro" id="IPR027545">
    <property type="entry name" value="Kynurenine_monooxygenase"/>
</dbReference>
<dbReference type="Gene3D" id="3.50.50.60">
    <property type="entry name" value="FAD/NAD(P)-binding domain"/>
    <property type="match status" value="1"/>
</dbReference>
<comment type="similarity">
    <text evidence="9">Belongs to the aromatic-ring hydroxylase family. KMO subfamily.</text>
</comment>
<keyword evidence="10" id="KW-0812">Transmembrane</keyword>
<dbReference type="EC" id="1.14.13.9" evidence="9"/>
<comment type="catalytic activity">
    <reaction evidence="8 9">
        <text>L-kynurenine + NADPH + O2 + H(+) = 3-hydroxy-L-kynurenine + NADP(+) + H2O</text>
        <dbReference type="Rhea" id="RHEA:20545"/>
        <dbReference type="ChEBI" id="CHEBI:15377"/>
        <dbReference type="ChEBI" id="CHEBI:15378"/>
        <dbReference type="ChEBI" id="CHEBI:15379"/>
        <dbReference type="ChEBI" id="CHEBI:57783"/>
        <dbReference type="ChEBI" id="CHEBI:57959"/>
        <dbReference type="ChEBI" id="CHEBI:58125"/>
        <dbReference type="ChEBI" id="CHEBI:58349"/>
        <dbReference type="EC" id="1.14.13.9"/>
    </reaction>
</comment>
<dbReference type="PRINTS" id="PR00420">
    <property type="entry name" value="RNGMNOXGNASE"/>
</dbReference>
<comment type="caution">
    <text evidence="12">The sequence shown here is derived from an EMBL/GenBank/DDBJ whole genome shotgun (WGS) entry which is preliminary data.</text>
</comment>
<accession>A0ABW1NJB2</accession>
<evidence type="ECO:0000313" key="13">
    <source>
        <dbReference type="Proteomes" id="UP001596137"/>
    </source>
</evidence>
<comment type="function">
    <text evidence="9">Catalyzes the hydroxylation of L-kynurenine (L-Kyn) to form 3-hydroxy-L-kynurenine (L-3OHKyn). Required for synthesis of quinolinic acid.</text>
</comment>
<evidence type="ECO:0000313" key="12">
    <source>
        <dbReference type="EMBL" id="MFC6082627.1"/>
    </source>
</evidence>
<dbReference type="PANTHER" id="PTHR46028:SF2">
    <property type="entry name" value="KYNURENINE 3-MONOOXYGENASE"/>
    <property type="match status" value="1"/>
</dbReference>
<dbReference type="HAMAP" id="MF_01971">
    <property type="entry name" value="Kynurenine_monooxygenase"/>
    <property type="match status" value="1"/>
</dbReference>
<dbReference type="PANTHER" id="PTHR46028">
    <property type="entry name" value="KYNURENINE 3-MONOOXYGENASE"/>
    <property type="match status" value="1"/>
</dbReference>
<dbReference type="RefSeq" id="WP_380753101.1">
    <property type="nucleotide sequence ID" value="NZ_JBHSRF010000019.1"/>
</dbReference>
<evidence type="ECO:0000256" key="2">
    <source>
        <dbReference type="ARBA" id="ARBA00022630"/>
    </source>
</evidence>
<keyword evidence="10" id="KW-0472">Membrane</keyword>
<gene>
    <name evidence="9" type="primary">kmo</name>
    <name evidence="12" type="ORF">ACFP1K_15775</name>
</gene>
<keyword evidence="10" id="KW-1133">Transmembrane helix</keyword>
<evidence type="ECO:0000256" key="1">
    <source>
        <dbReference type="ARBA" id="ARBA00001974"/>
    </source>
</evidence>
<evidence type="ECO:0000256" key="4">
    <source>
        <dbReference type="ARBA" id="ARBA00022827"/>
    </source>
</evidence>
<evidence type="ECO:0000256" key="8">
    <source>
        <dbReference type="ARBA" id="ARBA00047818"/>
    </source>
</evidence>
<keyword evidence="5 9" id="KW-0521">NADP</keyword>
<feature type="transmembrane region" description="Helical" evidence="10">
    <location>
        <begin position="20"/>
        <end position="39"/>
    </location>
</feature>
<keyword evidence="6 9" id="KW-0560">Oxidoreductase</keyword>
<evidence type="ECO:0000256" key="10">
    <source>
        <dbReference type="SAM" id="Phobius"/>
    </source>
</evidence>
<protein>
    <recommendedName>
        <fullName evidence="9">Kynurenine 3-monooxygenase</fullName>
        <ecNumber evidence="9">1.14.13.9</ecNumber>
    </recommendedName>
    <alternativeName>
        <fullName evidence="9">Kynurenine 3-hydroxylase</fullName>
    </alternativeName>
</protein>
<dbReference type="InterPro" id="IPR002938">
    <property type="entry name" value="FAD-bd"/>
</dbReference>
<proteinExistence type="inferred from homology"/>
<feature type="transmembrane region" description="Helical" evidence="10">
    <location>
        <begin position="433"/>
        <end position="453"/>
    </location>
</feature>
<evidence type="ECO:0000256" key="9">
    <source>
        <dbReference type="HAMAP-Rule" id="MF_01971"/>
    </source>
</evidence>
<reference evidence="13" key="1">
    <citation type="journal article" date="2019" name="Int. J. Syst. Evol. Microbiol.">
        <title>The Global Catalogue of Microorganisms (GCM) 10K type strain sequencing project: providing services to taxonomists for standard genome sequencing and annotation.</title>
        <authorList>
            <consortium name="The Broad Institute Genomics Platform"/>
            <consortium name="The Broad Institute Genome Sequencing Center for Infectious Disease"/>
            <person name="Wu L."/>
            <person name="Ma J."/>
        </authorList>
    </citation>
    <scope>NUCLEOTIDE SEQUENCE [LARGE SCALE GENOMIC DNA]</scope>
    <source>
        <strain evidence="13">JCM 30346</strain>
    </source>
</reference>